<proteinExistence type="predicted"/>
<evidence type="ECO:0000313" key="3">
    <source>
        <dbReference type="Proteomes" id="UP000218334"/>
    </source>
</evidence>
<dbReference type="AlphaFoldDB" id="A0A2H3BAM6"/>
<organism evidence="2 3">
    <name type="scientific">Armillaria solidipes</name>
    <dbReference type="NCBI Taxonomy" id="1076256"/>
    <lineage>
        <taxon>Eukaryota</taxon>
        <taxon>Fungi</taxon>
        <taxon>Dikarya</taxon>
        <taxon>Basidiomycota</taxon>
        <taxon>Agaricomycotina</taxon>
        <taxon>Agaricomycetes</taxon>
        <taxon>Agaricomycetidae</taxon>
        <taxon>Agaricales</taxon>
        <taxon>Marasmiineae</taxon>
        <taxon>Physalacriaceae</taxon>
        <taxon>Armillaria</taxon>
    </lineage>
</organism>
<evidence type="ECO:0000256" key="1">
    <source>
        <dbReference type="SAM" id="MobiDB-lite"/>
    </source>
</evidence>
<evidence type="ECO:0000313" key="2">
    <source>
        <dbReference type="EMBL" id="PBK67905.1"/>
    </source>
</evidence>
<name>A0A2H3BAM6_9AGAR</name>
<feature type="region of interest" description="Disordered" evidence="1">
    <location>
        <begin position="24"/>
        <end position="57"/>
    </location>
</feature>
<dbReference type="EMBL" id="KZ293434">
    <property type="protein sequence ID" value="PBK67905.1"/>
    <property type="molecule type" value="Genomic_DNA"/>
</dbReference>
<reference evidence="3" key="1">
    <citation type="journal article" date="2017" name="Nat. Ecol. Evol.">
        <title>Genome expansion and lineage-specific genetic innovations in the forest pathogenic fungi Armillaria.</title>
        <authorList>
            <person name="Sipos G."/>
            <person name="Prasanna A.N."/>
            <person name="Walter M.C."/>
            <person name="O'Connor E."/>
            <person name="Balint B."/>
            <person name="Krizsan K."/>
            <person name="Kiss B."/>
            <person name="Hess J."/>
            <person name="Varga T."/>
            <person name="Slot J."/>
            <person name="Riley R."/>
            <person name="Boka B."/>
            <person name="Rigling D."/>
            <person name="Barry K."/>
            <person name="Lee J."/>
            <person name="Mihaltcheva S."/>
            <person name="LaButti K."/>
            <person name="Lipzen A."/>
            <person name="Waldron R."/>
            <person name="Moloney N.M."/>
            <person name="Sperisen C."/>
            <person name="Kredics L."/>
            <person name="Vagvoelgyi C."/>
            <person name="Patrignani A."/>
            <person name="Fitzpatrick D."/>
            <person name="Nagy I."/>
            <person name="Doyle S."/>
            <person name="Anderson J.B."/>
            <person name="Grigoriev I.V."/>
            <person name="Gueldener U."/>
            <person name="Muensterkoetter M."/>
            <person name="Nagy L.G."/>
        </authorList>
    </citation>
    <scope>NUCLEOTIDE SEQUENCE [LARGE SCALE GENOMIC DNA]</scope>
    <source>
        <strain evidence="3">28-4</strain>
    </source>
</reference>
<feature type="compositionally biased region" description="Polar residues" evidence="1">
    <location>
        <begin position="24"/>
        <end position="33"/>
    </location>
</feature>
<accession>A0A2H3BAM6</accession>
<dbReference type="Proteomes" id="UP000218334">
    <property type="component" value="Unassembled WGS sequence"/>
</dbReference>
<sequence length="103" mass="11577">MSSESTEVLQSLFQGVEGKLQSMLQARRTQVQEGKSRAGKKGRGKTAKMDEALEQEKSKRDALIVALRRQYTACPEKSQRELEECLAENNELLKKLKNTGPPK</sequence>
<feature type="compositionally biased region" description="Basic residues" evidence="1">
    <location>
        <begin position="37"/>
        <end position="46"/>
    </location>
</feature>
<gene>
    <name evidence="2" type="ORF">ARMSODRAFT_1085607</name>
</gene>
<keyword evidence="3" id="KW-1185">Reference proteome</keyword>
<feature type="compositionally biased region" description="Basic and acidic residues" evidence="1">
    <location>
        <begin position="47"/>
        <end position="57"/>
    </location>
</feature>
<protein>
    <submittedName>
        <fullName evidence="2">Uncharacterized protein</fullName>
    </submittedName>
</protein>